<proteinExistence type="predicted"/>
<dbReference type="SUPFAM" id="SSF49854">
    <property type="entry name" value="Spermadhesin, CUB domain"/>
    <property type="match status" value="1"/>
</dbReference>
<organism evidence="5 6">
    <name type="scientific">Orchesella dallaii</name>
    <dbReference type="NCBI Taxonomy" id="48710"/>
    <lineage>
        <taxon>Eukaryota</taxon>
        <taxon>Metazoa</taxon>
        <taxon>Ecdysozoa</taxon>
        <taxon>Arthropoda</taxon>
        <taxon>Hexapoda</taxon>
        <taxon>Collembola</taxon>
        <taxon>Entomobryomorpha</taxon>
        <taxon>Entomobryoidea</taxon>
        <taxon>Orchesellidae</taxon>
        <taxon>Orchesellinae</taxon>
        <taxon>Orchesella</taxon>
    </lineage>
</organism>
<evidence type="ECO:0000313" key="5">
    <source>
        <dbReference type="EMBL" id="CAL8140117.1"/>
    </source>
</evidence>
<dbReference type="PROSITE" id="PS01180">
    <property type="entry name" value="CUB"/>
    <property type="match status" value="1"/>
</dbReference>
<dbReference type="Proteomes" id="UP001642540">
    <property type="component" value="Unassembled WGS sequence"/>
</dbReference>
<evidence type="ECO:0000256" key="1">
    <source>
        <dbReference type="ARBA" id="ARBA00023157"/>
    </source>
</evidence>
<evidence type="ECO:0000256" key="2">
    <source>
        <dbReference type="PROSITE-ProRule" id="PRU00059"/>
    </source>
</evidence>
<reference evidence="5 6" key="1">
    <citation type="submission" date="2024-08" db="EMBL/GenBank/DDBJ databases">
        <authorList>
            <person name="Cucini C."/>
            <person name="Frati F."/>
        </authorList>
    </citation>
    <scope>NUCLEOTIDE SEQUENCE [LARGE SCALE GENOMIC DNA]</scope>
</reference>
<sequence length="283" mass="31445">MKVFLIVFVALQLLFIAGAQQTSETCGEVLTATDGGIIYKPFENVQPNERCVWVIRAPNATGYSLDLVFMGYQNDSTETNVVATCLMNHLWTNTHGALNHTGTFDYNICNVVVITFYTSSNVSNSTGFILQYTQVASTVLDPVSSASTDIFISEPLGNVPHGLNATDGVNPSHEISTFVFVPANNTRDARKETNLVVINHGMLSIPNWPGRPDCHDYLEVSYFNISAPTQVKYQLQKRFCLESILEFQNNDLILLNFRSAFGTTFQGLQLVHTEREISNECIN</sequence>
<feature type="domain" description="CUB" evidence="4">
    <location>
        <begin position="26"/>
        <end position="135"/>
    </location>
</feature>
<comment type="caution">
    <text evidence="2">Lacks conserved residue(s) required for the propagation of feature annotation.</text>
</comment>
<dbReference type="Gene3D" id="2.60.120.290">
    <property type="entry name" value="Spermadhesin, CUB domain"/>
    <property type="match status" value="1"/>
</dbReference>
<accession>A0ABP1S0J7</accession>
<dbReference type="InterPro" id="IPR035914">
    <property type="entry name" value="Sperma_CUB_dom_sf"/>
</dbReference>
<dbReference type="EMBL" id="CAXLJM020000133">
    <property type="protein sequence ID" value="CAL8140117.1"/>
    <property type="molecule type" value="Genomic_DNA"/>
</dbReference>
<keyword evidence="1" id="KW-1015">Disulfide bond</keyword>
<feature type="chain" id="PRO_5045903846" description="CUB domain-containing protein" evidence="3">
    <location>
        <begin position="20"/>
        <end position="283"/>
    </location>
</feature>
<comment type="caution">
    <text evidence="5">The sequence shown here is derived from an EMBL/GenBank/DDBJ whole genome shotgun (WGS) entry which is preliminary data.</text>
</comment>
<dbReference type="InterPro" id="IPR000859">
    <property type="entry name" value="CUB_dom"/>
</dbReference>
<feature type="signal peptide" evidence="3">
    <location>
        <begin position="1"/>
        <end position="19"/>
    </location>
</feature>
<evidence type="ECO:0000259" key="4">
    <source>
        <dbReference type="PROSITE" id="PS01180"/>
    </source>
</evidence>
<protein>
    <recommendedName>
        <fullName evidence="4">CUB domain-containing protein</fullName>
    </recommendedName>
</protein>
<name>A0ABP1S0J7_9HEXA</name>
<keyword evidence="3" id="KW-0732">Signal</keyword>
<evidence type="ECO:0000313" key="6">
    <source>
        <dbReference type="Proteomes" id="UP001642540"/>
    </source>
</evidence>
<gene>
    <name evidence="5" type="ORF">ODALV1_LOCUS28151</name>
</gene>
<keyword evidence="6" id="KW-1185">Reference proteome</keyword>
<evidence type="ECO:0000256" key="3">
    <source>
        <dbReference type="SAM" id="SignalP"/>
    </source>
</evidence>